<comment type="subcellular location">
    <subcellularLocation>
        <location evidence="1">Membrane</location>
        <topology evidence="1">Multi-pass membrane protein</topology>
    </subcellularLocation>
</comment>
<dbReference type="PANTHER" id="PTHR13929">
    <property type="entry name" value="1,4-DIHYDROXY-2-NAPHTHOATE OCTAPRENYLTRANSFERASE"/>
    <property type="match status" value="1"/>
</dbReference>
<gene>
    <name evidence="9" type="ORF">LF543_00325</name>
</gene>
<dbReference type="GO" id="GO:0004659">
    <property type="term" value="F:prenyltransferase activity"/>
    <property type="evidence" value="ECO:0007669"/>
    <property type="project" value="InterPro"/>
</dbReference>
<accession>A0AAE6P0E2</accession>
<dbReference type="GO" id="GO:0016020">
    <property type="term" value="C:membrane"/>
    <property type="evidence" value="ECO:0007669"/>
    <property type="project" value="UniProtKB-SubCell"/>
</dbReference>
<feature type="transmembrane region" description="Helical" evidence="8">
    <location>
        <begin position="85"/>
        <end position="105"/>
    </location>
</feature>
<name>A0AAE6P0E2_9LACO</name>
<evidence type="ECO:0000256" key="3">
    <source>
        <dbReference type="ARBA" id="ARBA00022428"/>
    </source>
</evidence>
<dbReference type="GO" id="GO:0042371">
    <property type="term" value="P:vitamin K biosynthetic process"/>
    <property type="evidence" value="ECO:0007669"/>
    <property type="project" value="TreeGrafter"/>
</dbReference>
<dbReference type="PIRSF" id="PIRSF005355">
    <property type="entry name" value="UBIAD1"/>
    <property type="match status" value="1"/>
</dbReference>
<evidence type="ECO:0000256" key="1">
    <source>
        <dbReference type="ARBA" id="ARBA00004141"/>
    </source>
</evidence>
<proteinExistence type="predicted"/>
<feature type="transmembrane region" description="Helical" evidence="8">
    <location>
        <begin position="147"/>
        <end position="167"/>
    </location>
</feature>
<reference evidence="9 10" key="1">
    <citation type="submission" date="2019-10" db="EMBL/GenBank/DDBJ databases">
        <title>Genome sequencing of Lactobacillus fructivorans.</title>
        <authorList>
            <person name="Kim K."/>
        </authorList>
    </citation>
    <scope>NUCLEOTIDE SEQUENCE [LARGE SCALE GENOMIC DNA]</scope>
    <source>
        <strain evidence="9 10">LF543</strain>
    </source>
</reference>
<keyword evidence="4" id="KW-0808">Transferase</keyword>
<keyword evidence="7 8" id="KW-0472">Membrane</keyword>
<sequence length="309" mass="33841">MNVHKFIALTEPSSIVSTLSPFIVGIMFTSYGYGKLNVFNSLVLLLACLTIHLMANALDNLSDYRASFQTTNSTAQKFRQKTNSLGVHGISFKAAIVTAAILGIITVILGIYLLFATTMWLLVIGIIGFVISYLYSGGKLPISHTPFGEAACSLTMGVGITYTVIMVNIPVSQFSWNLFLSGFLVATITIFPLASIMLANNTCDVAEDVKMDRHTIVSVIGKKRALEAFAANYVITYIMVIVTVLLRLLPISMLLVLVTIPIVYKHVKEFFAVQDKKRTFILSVKNSFTIVTMITIAGICELLFDGLIK</sequence>
<keyword evidence="3" id="KW-0474">Menaquinone biosynthesis</keyword>
<feature type="transmembrane region" description="Helical" evidence="8">
    <location>
        <begin position="288"/>
        <end position="308"/>
    </location>
</feature>
<dbReference type="InterPro" id="IPR026046">
    <property type="entry name" value="UBIAD1"/>
</dbReference>
<evidence type="ECO:0000256" key="5">
    <source>
        <dbReference type="ARBA" id="ARBA00022692"/>
    </source>
</evidence>
<protein>
    <recommendedName>
        <fullName evidence="11">1,4-dihydroxy-2-naphthoate octaprenyltransferase</fullName>
    </recommendedName>
</protein>
<organism evidence="9 10">
    <name type="scientific">Fructilactobacillus fructivorans</name>
    <dbReference type="NCBI Taxonomy" id="1614"/>
    <lineage>
        <taxon>Bacteria</taxon>
        <taxon>Bacillati</taxon>
        <taxon>Bacillota</taxon>
        <taxon>Bacilli</taxon>
        <taxon>Lactobacillales</taxon>
        <taxon>Lactobacillaceae</taxon>
        <taxon>Fructilactobacillus</taxon>
    </lineage>
</organism>
<dbReference type="AlphaFoldDB" id="A0AAE6P0E2"/>
<evidence type="ECO:0000256" key="7">
    <source>
        <dbReference type="ARBA" id="ARBA00023136"/>
    </source>
</evidence>
<dbReference type="GO" id="GO:0009234">
    <property type="term" value="P:menaquinone biosynthetic process"/>
    <property type="evidence" value="ECO:0007669"/>
    <property type="project" value="UniProtKB-KW"/>
</dbReference>
<dbReference type="EMBL" id="CP045562">
    <property type="protein sequence ID" value="QFX92118.1"/>
    <property type="molecule type" value="Genomic_DNA"/>
</dbReference>
<feature type="transmembrane region" description="Helical" evidence="8">
    <location>
        <begin position="12"/>
        <end position="33"/>
    </location>
</feature>
<dbReference type="Pfam" id="PF01040">
    <property type="entry name" value="UbiA"/>
    <property type="match status" value="1"/>
</dbReference>
<keyword evidence="6 8" id="KW-1133">Transmembrane helix</keyword>
<evidence type="ECO:0000256" key="2">
    <source>
        <dbReference type="ARBA" id="ARBA00004863"/>
    </source>
</evidence>
<dbReference type="InterPro" id="IPR044878">
    <property type="entry name" value="UbiA_sf"/>
</dbReference>
<dbReference type="Proteomes" id="UP000327194">
    <property type="component" value="Chromosome"/>
</dbReference>
<evidence type="ECO:0000256" key="8">
    <source>
        <dbReference type="SAM" id="Phobius"/>
    </source>
</evidence>
<dbReference type="Gene3D" id="1.10.357.140">
    <property type="entry name" value="UbiA prenyltransferase"/>
    <property type="match status" value="1"/>
</dbReference>
<comment type="pathway">
    <text evidence="2">Quinol/quinone metabolism; menaquinone biosynthesis.</text>
</comment>
<evidence type="ECO:0000256" key="4">
    <source>
        <dbReference type="ARBA" id="ARBA00022679"/>
    </source>
</evidence>
<dbReference type="RefSeq" id="WP_010022271.1">
    <property type="nucleotide sequence ID" value="NZ_AZDS01000002.1"/>
</dbReference>
<dbReference type="CDD" id="cd13962">
    <property type="entry name" value="PT_UbiA_UBIAD1"/>
    <property type="match status" value="1"/>
</dbReference>
<dbReference type="PANTHER" id="PTHR13929:SF0">
    <property type="entry name" value="UBIA PRENYLTRANSFERASE DOMAIN-CONTAINING PROTEIN 1"/>
    <property type="match status" value="1"/>
</dbReference>
<feature type="transmembrane region" description="Helical" evidence="8">
    <location>
        <begin position="39"/>
        <end position="58"/>
    </location>
</feature>
<evidence type="ECO:0000313" key="10">
    <source>
        <dbReference type="Proteomes" id="UP000327194"/>
    </source>
</evidence>
<feature type="transmembrane region" description="Helical" evidence="8">
    <location>
        <begin position="179"/>
        <end position="203"/>
    </location>
</feature>
<dbReference type="KEGG" id="lfv:LF543_00325"/>
<feature type="transmembrane region" description="Helical" evidence="8">
    <location>
        <begin position="111"/>
        <end position="135"/>
    </location>
</feature>
<evidence type="ECO:0000256" key="6">
    <source>
        <dbReference type="ARBA" id="ARBA00022989"/>
    </source>
</evidence>
<dbReference type="InterPro" id="IPR000537">
    <property type="entry name" value="UbiA_prenyltransferase"/>
</dbReference>
<keyword evidence="5 8" id="KW-0812">Transmembrane</keyword>
<evidence type="ECO:0008006" key="11">
    <source>
        <dbReference type="Google" id="ProtNLM"/>
    </source>
</evidence>
<evidence type="ECO:0000313" key="9">
    <source>
        <dbReference type="EMBL" id="QFX92118.1"/>
    </source>
</evidence>